<dbReference type="Proteomes" id="UP001214854">
    <property type="component" value="Unassembled WGS sequence"/>
</dbReference>
<accession>A0ABT5HXQ8</accession>
<evidence type="ECO:0000256" key="4">
    <source>
        <dbReference type="PROSITE-ProRule" id="PRU00335"/>
    </source>
</evidence>
<comment type="caution">
    <text evidence="6">The sequence shown here is derived from an EMBL/GenBank/DDBJ whole genome shotgun (WGS) entry which is preliminary data.</text>
</comment>
<keyword evidence="2 4" id="KW-0238">DNA-binding</keyword>
<organism evidence="6 7">
    <name type="scientific">Asticcacaulis aquaticus</name>
    <dbReference type="NCBI Taxonomy" id="2984212"/>
    <lineage>
        <taxon>Bacteria</taxon>
        <taxon>Pseudomonadati</taxon>
        <taxon>Pseudomonadota</taxon>
        <taxon>Alphaproteobacteria</taxon>
        <taxon>Caulobacterales</taxon>
        <taxon>Caulobacteraceae</taxon>
        <taxon>Asticcacaulis</taxon>
    </lineage>
</organism>
<dbReference type="PROSITE" id="PS50977">
    <property type="entry name" value="HTH_TETR_2"/>
    <property type="match status" value="1"/>
</dbReference>
<keyword evidence="1" id="KW-0805">Transcription regulation</keyword>
<reference evidence="6 7" key="1">
    <citation type="submission" date="2023-01" db="EMBL/GenBank/DDBJ databases">
        <title>Novel species of the genus Asticcacaulis isolated from rivers.</title>
        <authorList>
            <person name="Lu H."/>
        </authorList>
    </citation>
    <scope>NUCLEOTIDE SEQUENCE [LARGE SCALE GENOMIC DNA]</scope>
    <source>
        <strain evidence="6 7">BYS171W</strain>
    </source>
</reference>
<feature type="domain" description="HTH tetR-type" evidence="5">
    <location>
        <begin position="15"/>
        <end position="75"/>
    </location>
</feature>
<dbReference type="SUPFAM" id="SSF46689">
    <property type="entry name" value="Homeodomain-like"/>
    <property type="match status" value="1"/>
</dbReference>
<protein>
    <submittedName>
        <fullName evidence="6">Helix-turn-helix domain containing protein</fullName>
    </submittedName>
</protein>
<feature type="DNA-binding region" description="H-T-H motif" evidence="4">
    <location>
        <begin position="38"/>
        <end position="57"/>
    </location>
</feature>
<evidence type="ECO:0000313" key="7">
    <source>
        <dbReference type="Proteomes" id="UP001214854"/>
    </source>
</evidence>
<dbReference type="InterPro" id="IPR001647">
    <property type="entry name" value="HTH_TetR"/>
</dbReference>
<dbReference type="EMBL" id="JAQQKX010000016">
    <property type="protein sequence ID" value="MDC7684855.1"/>
    <property type="molecule type" value="Genomic_DNA"/>
</dbReference>
<dbReference type="PANTHER" id="PTHR47506:SF1">
    <property type="entry name" value="HTH-TYPE TRANSCRIPTIONAL REGULATOR YJDC"/>
    <property type="match status" value="1"/>
</dbReference>
<sequence>MSKDVETTTGVTGKTGVRDRILHTALPLFVASGFKATGIDRIIAASGVAKASFYRHFPSKDDLVLACLEGWHVSQFAALKMKVEASDDKARPLAVFDALAAQAADRAFRGDLLITALIELGDDKAAVTAMVALARRQMREWFEGLLTAADFADMAEVLSHEWLLLYEGAMVAGVRAPQEHPARRARAAAERSLQQIQLKRLLSKTLPQ</sequence>
<evidence type="ECO:0000256" key="3">
    <source>
        <dbReference type="ARBA" id="ARBA00023163"/>
    </source>
</evidence>
<keyword evidence="3" id="KW-0804">Transcription</keyword>
<name>A0ABT5HXQ8_9CAUL</name>
<evidence type="ECO:0000259" key="5">
    <source>
        <dbReference type="PROSITE" id="PS50977"/>
    </source>
</evidence>
<dbReference type="InterPro" id="IPR009057">
    <property type="entry name" value="Homeodomain-like_sf"/>
</dbReference>
<dbReference type="PRINTS" id="PR00455">
    <property type="entry name" value="HTHTETR"/>
</dbReference>
<keyword evidence="7" id="KW-1185">Reference proteome</keyword>
<evidence type="ECO:0000256" key="1">
    <source>
        <dbReference type="ARBA" id="ARBA00023015"/>
    </source>
</evidence>
<dbReference type="RefSeq" id="WP_272749326.1">
    <property type="nucleotide sequence ID" value="NZ_JAQQKX010000016.1"/>
</dbReference>
<dbReference type="PANTHER" id="PTHR47506">
    <property type="entry name" value="TRANSCRIPTIONAL REGULATORY PROTEIN"/>
    <property type="match status" value="1"/>
</dbReference>
<dbReference type="Pfam" id="PF00440">
    <property type="entry name" value="TetR_N"/>
    <property type="match status" value="1"/>
</dbReference>
<evidence type="ECO:0000256" key="2">
    <source>
        <dbReference type="ARBA" id="ARBA00023125"/>
    </source>
</evidence>
<evidence type="ECO:0000313" key="6">
    <source>
        <dbReference type="EMBL" id="MDC7684855.1"/>
    </source>
</evidence>
<dbReference type="Gene3D" id="1.10.357.10">
    <property type="entry name" value="Tetracycline Repressor, domain 2"/>
    <property type="match status" value="1"/>
</dbReference>
<proteinExistence type="predicted"/>
<gene>
    <name evidence="6" type="ORF">PQU92_16340</name>
</gene>